<dbReference type="InterPro" id="IPR001387">
    <property type="entry name" value="Cro/C1-type_HTH"/>
</dbReference>
<proteinExistence type="predicted"/>
<comment type="caution">
    <text evidence="2">The sequence shown here is derived from an EMBL/GenBank/DDBJ whole genome shotgun (WGS) entry which is preliminary data.</text>
</comment>
<dbReference type="AlphaFoldDB" id="A0A919P1X1"/>
<reference evidence="2" key="1">
    <citation type="submission" date="2021-01" db="EMBL/GenBank/DDBJ databases">
        <title>Whole genome shotgun sequence of Cellulomonas chitinilytica NBRC 110799.</title>
        <authorList>
            <person name="Komaki H."/>
            <person name="Tamura T."/>
        </authorList>
    </citation>
    <scope>NUCLEOTIDE SEQUENCE</scope>
    <source>
        <strain evidence="2">NBRC 110799</strain>
    </source>
</reference>
<organism evidence="2 3">
    <name type="scientific">Cellulomonas chitinilytica</name>
    <dbReference type="NCBI Taxonomy" id="398759"/>
    <lineage>
        <taxon>Bacteria</taxon>
        <taxon>Bacillati</taxon>
        <taxon>Actinomycetota</taxon>
        <taxon>Actinomycetes</taxon>
        <taxon>Micrococcales</taxon>
        <taxon>Cellulomonadaceae</taxon>
        <taxon>Cellulomonas</taxon>
    </lineage>
</organism>
<dbReference type="InterPro" id="IPR010982">
    <property type="entry name" value="Lambda_DNA-bd_dom_sf"/>
</dbReference>
<keyword evidence="3" id="KW-1185">Reference proteome</keyword>
<dbReference type="PROSITE" id="PS50943">
    <property type="entry name" value="HTH_CROC1"/>
    <property type="match status" value="2"/>
</dbReference>
<feature type="domain" description="HTH cro/C1-type" evidence="1">
    <location>
        <begin position="12"/>
        <end position="68"/>
    </location>
</feature>
<dbReference type="SMART" id="SM00530">
    <property type="entry name" value="HTH_XRE"/>
    <property type="match status" value="2"/>
</dbReference>
<dbReference type="Pfam" id="PF01381">
    <property type="entry name" value="HTH_3"/>
    <property type="match status" value="1"/>
</dbReference>
<dbReference type="CDD" id="cd00093">
    <property type="entry name" value="HTH_XRE"/>
    <property type="match status" value="2"/>
</dbReference>
<dbReference type="Pfam" id="PF13560">
    <property type="entry name" value="HTH_31"/>
    <property type="match status" value="1"/>
</dbReference>
<dbReference type="EMBL" id="BONK01000005">
    <property type="protein sequence ID" value="GIG21145.1"/>
    <property type="molecule type" value="Genomic_DNA"/>
</dbReference>
<dbReference type="RefSeq" id="WP_203751820.1">
    <property type="nucleotide sequence ID" value="NZ_BONK01000005.1"/>
</dbReference>
<dbReference type="PANTHER" id="PTHR43236">
    <property type="entry name" value="ANTITOXIN HIGA1"/>
    <property type="match status" value="1"/>
</dbReference>
<protein>
    <recommendedName>
        <fullName evidence="1">HTH cro/C1-type domain-containing protein</fullName>
    </recommendedName>
</protein>
<dbReference type="Proteomes" id="UP000632740">
    <property type="component" value="Unassembled WGS sequence"/>
</dbReference>
<evidence type="ECO:0000259" key="1">
    <source>
        <dbReference type="PROSITE" id="PS50943"/>
    </source>
</evidence>
<evidence type="ECO:0000313" key="3">
    <source>
        <dbReference type="Proteomes" id="UP000632740"/>
    </source>
</evidence>
<evidence type="ECO:0000313" key="2">
    <source>
        <dbReference type="EMBL" id="GIG21145.1"/>
    </source>
</evidence>
<gene>
    <name evidence="2" type="ORF">Cch01nite_18690</name>
</gene>
<accession>A0A919P1X1</accession>
<dbReference type="SUPFAM" id="SSF47413">
    <property type="entry name" value="lambda repressor-like DNA-binding domains"/>
    <property type="match status" value="2"/>
</dbReference>
<dbReference type="Gene3D" id="1.10.260.40">
    <property type="entry name" value="lambda repressor-like DNA-binding domains"/>
    <property type="match status" value="2"/>
</dbReference>
<dbReference type="InterPro" id="IPR052345">
    <property type="entry name" value="Rad_response_metalloprotease"/>
</dbReference>
<sequence length="140" mass="14977">METAPAIAGDVLRAAREAAGLTQHELAHRIGVVGGERVSMWERGVARPRSPQILRAVADAVDLPPVALLMPPAQGPTIRWYRFAAGLSVDQLARIAHVSAPTLRRWESQGPRRSMSEATARLIGDALGVSAAEVVAAFQR</sequence>
<dbReference type="GO" id="GO:0003677">
    <property type="term" value="F:DNA binding"/>
    <property type="evidence" value="ECO:0007669"/>
    <property type="project" value="InterPro"/>
</dbReference>
<name>A0A919P1X1_9CELL</name>
<feature type="domain" description="HTH cro/C1-type" evidence="1">
    <location>
        <begin position="78"/>
        <end position="134"/>
    </location>
</feature>
<dbReference type="PANTHER" id="PTHR43236:SF2">
    <property type="entry name" value="BLL0069 PROTEIN"/>
    <property type="match status" value="1"/>
</dbReference>